<dbReference type="EMBL" id="CP010803">
    <property type="protein sequence ID" value="AJY48006.1"/>
    <property type="molecule type" value="Genomic_DNA"/>
</dbReference>
<dbReference type="InterPro" id="IPR058625">
    <property type="entry name" value="MdtA-like_BSH"/>
</dbReference>
<dbReference type="HOGENOM" id="CLU_018816_1_0_5"/>
<sequence>MLFSLLLSGCGRDEAKDPSTVYVTDTVVERETVSAASTFTGEVEPVQQSDLSFKVAGQIVAIRVDVGDRVRPGQVLAEIDDRQQTADLEIAEAGLHSAEAELAQAEASAARQRSLVEKGAVPQSSLEQAEQQLTSAQNSVVTAKSERASARKDLADTRIIAGVAGLVLDRQSDVGAVVSAGQAVLTLARGDEKQAIFEVPEVVMMVPDPLAIAVEVALLQDGERSVTGRITDVSPAVDLETGTVTVKVSLPGEAAEFPLGAPVSGRFGRHQQVGVILPWTALTQTTDGPAVWVVDKDTCEVATRPVTLGDYEDRTFQVLSGLEVGDTVVTKGGKLLRPGLKVAEAEDAR</sequence>
<comment type="similarity">
    <text evidence="2">Belongs to the membrane fusion protein (MFP) (TC 8.A.1) family.</text>
</comment>
<dbReference type="InterPro" id="IPR058627">
    <property type="entry name" value="MdtA-like_C"/>
</dbReference>
<proteinExistence type="inferred from homology"/>
<feature type="domain" description="Multidrug resistance protein MdtA-like barrel-sandwich hybrid" evidence="5">
    <location>
        <begin position="50"/>
        <end position="183"/>
    </location>
</feature>
<feature type="domain" description="Multidrug resistance protein MdtA-like C-terminal permuted SH3" evidence="6">
    <location>
        <begin position="275"/>
        <end position="334"/>
    </location>
</feature>
<protein>
    <submittedName>
        <fullName evidence="7">Uncharacterized protein</fullName>
    </submittedName>
</protein>
<evidence type="ECO:0000256" key="3">
    <source>
        <dbReference type="ARBA" id="ARBA00022448"/>
    </source>
</evidence>
<dbReference type="Gene3D" id="2.40.50.100">
    <property type="match status" value="1"/>
</dbReference>
<dbReference type="KEGG" id="mey:TM49_07115"/>
<dbReference type="SUPFAM" id="SSF111369">
    <property type="entry name" value="HlyD-like secretion proteins"/>
    <property type="match status" value="1"/>
</dbReference>
<dbReference type="NCBIfam" id="TIGR01730">
    <property type="entry name" value="RND_mfp"/>
    <property type="match status" value="1"/>
</dbReference>
<keyword evidence="3" id="KW-0813">Transport</keyword>
<dbReference type="Gene3D" id="2.40.420.20">
    <property type="match status" value="1"/>
</dbReference>
<comment type="subcellular location">
    <subcellularLocation>
        <location evidence="1">Cell envelope</location>
    </subcellularLocation>
</comment>
<evidence type="ECO:0000313" key="7">
    <source>
        <dbReference type="EMBL" id="AJY48006.1"/>
    </source>
</evidence>
<dbReference type="PANTHER" id="PTHR30469:SF38">
    <property type="entry name" value="HLYD FAMILY SECRETION PROTEIN"/>
    <property type="match status" value="1"/>
</dbReference>
<dbReference type="Gene3D" id="1.10.287.470">
    <property type="entry name" value="Helix hairpin bin"/>
    <property type="match status" value="1"/>
</dbReference>
<evidence type="ECO:0000256" key="2">
    <source>
        <dbReference type="ARBA" id="ARBA00009477"/>
    </source>
</evidence>
<evidence type="ECO:0000256" key="4">
    <source>
        <dbReference type="SAM" id="Coils"/>
    </source>
</evidence>
<dbReference type="Proteomes" id="UP000032611">
    <property type="component" value="Chromosome"/>
</dbReference>
<name>A0A0D5LVH5_MAREN</name>
<gene>
    <name evidence="7" type="ORF">TM49_07115</name>
</gene>
<dbReference type="InterPro" id="IPR006143">
    <property type="entry name" value="RND_pump_MFP"/>
</dbReference>
<dbReference type="Pfam" id="PF25967">
    <property type="entry name" value="RND-MFP_C"/>
    <property type="match status" value="1"/>
</dbReference>
<evidence type="ECO:0000259" key="6">
    <source>
        <dbReference type="Pfam" id="PF25967"/>
    </source>
</evidence>
<dbReference type="PANTHER" id="PTHR30469">
    <property type="entry name" value="MULTIDRUG RESISTANCE PROTEIN MDTA"/>
    <property type="match status" value="1"/>
</dbReference>
<feature type="coiled-coil region" evidence="4">
    <location>
        <begin position="88"/>
        <end position="146"/>
    </location>
</feature>
<dbReference type="Pfam" id="PF25917">
    <property type="entry name" value="BSH_RND"/>
    <property type="match status" value="1"/>
</dbReference>
<dbReference type="Gene3D" id="2.40.30.170">
    <property type="match status" value="1"/>
</dbReference>
<dbReference type="AlphaFoldDB" id="A0A0D5LVH5"/>
<evidence type="ECO:0000313" key="8">
    <source>
        <dbReference type="Proteomes" id="UP000032611"/>
    </source>
</evidence>
<evidence type="ECO:0000256" key="1">
    <source>
        <dbReference type="ARBA" id="ARBA00004196"/>
    </source>
</evidence>
<dbReference type="GO" id="GO:0015562">
    <property type="term" value="F:efflux transmembrane transporter activity"/>
    <property type="evidence" value="ECO:0007669"/>
    <property type="project" value="TreeGrafter"/>
</dbReference>
<organism evidence="7 8">
    <name type="scientific">Martelella endophytica</name>
    <dbReference type="NCBI Taxonomy" id="1486262"/>
    <lineage>
        <taxon>Bacteria</taxon>
        <taxon>Pseudomonadati</taxon>
        <taxon>Pseudomonadota</taxon>
        <taxon>Alphaproteobacteria</taxon>
        <taxon>Hyphomicrobiales</taxon>
        <taxon>Aurantimonadaceae</taxon>
        <taxon>Martelella</taxon>
    </lineage>
</organism>
<dbReference type="PATRIC" id="fig|1486262.3.peg.1465"/>
<evidence type="ECO:0000259" key="5">
    <source>
        <dbReference type="Pfam" id="PF25917"/>
    </source>
</evidence>
<keyword evidence="4" id="KW-0175">Coiled coil</keyword>
<accession>A0A0D5LVH5</accession>
<dbReference type="STRING" id="1486262.TM49_07115"/>
<keyword evidence="8" id="KW-1185">Reference proteome</keyword>
<dbReference type="GO" id="GO:1990281">
    <property type="term" value="C:efflux pump complex"/>
    <property type="evidence" value="ECO:0007669"/>
    <property type="project" value="TreeGrafter"/>
</dbReference>
<reference evidence="7 8" key="1">
    <citation type="journal article" date="2015" name="Genome Announc.">
        <title>Complete genome sequence of Martelella endophytica YC6887, which has antifungal activity associated with a halophyte.</title>
        <authorList>
            <person name="Khan A."/>
            <person name="Khan H."/>
            <person name="Chung E.J."/>
            <person name="Hossain M.T."/>
            <person name="Chung Y.R."/>
        </authorList>
    </citation>
    <scope>NUCLEOTIDE SEQUENCE [LARGE SCALE GENOMIC DNA]</scope>
    <source>
        <strain evidence="7">YC6887</strain>
    </source>
</reference>